<evidence type="ECO:0000313" key="1">
    <source>
        <dbReference type="EMBL" id="OOM59592.1"/>
    </source>
</evidence>
<dbReference type="EMBL" id="LZZI01000071">
    <property type="protein sequence ID" value="OOM59592.1"/>
    <property type="molecule type" value="Genomic_DNA"/>
</dbReference>
<gene>
    <name evidence="1" type="ORF">CLBCK_34230</name>
</gene>
<reference evidence="1 2" key="1">
    <citation type="submission" date="2016-05" db="EMBL/GenBank/DDBJ databases">
        <title>Microbial solvent formation.</title>
        <authorList>
            <person name="Poehlein A."/>
            <person name="Montoya Solano J.D."/>
            <person name="Flitsch S."/>
            <person name="Krabben P."/>
            <person name="Duerre P."/>
            <person name="Daniel R."/>
        </authorList>
    </citation>
    <scope>NUCLEOTIDE SEQUENCE [LARGE SCALE GENOMIC DNA]</scope>
    <source>
        <strain evidence="1 2">DSM 53</strain>
    </source>
</reference>
<dbReference type="AlphaFoldDB" id="A0A1S8S2C7"/>
<organism evidence="1 2">
    <name type="scientific">Clostridium beijerinckii</name>
    <name type="common">Clostridium MP</name>
    <dbReference type="NCBI Taxonomy" id="1520"/>
    <lineage>
        <taxon>Bacteria</taxon>
        <taxon>Bacillati</taxon>
        <taxon>Bacillota</taxon>
        <taxon>Clostridia</taxon>
        <taxon>Eubacteriales</taxon>
        <taxon>Clostridiaceae</taxon>
        <taxon>Clostridium</taxon>
    </lineage>
</organism>
<dbReference type="Proteomes" id="UP000190973">
    <property type="component" value="Unassembled WGS sequence"/>
</dbReference>
<comment type="caution">
    <text evidence="1">The sequence shown here is derived from an EMBL/GenBank/DDBJ whole genome shotgun (WGS) entry which is preliminary data.</text>
</comment>
<protein>
    <submittedName>
        <fullName evidence="1">Uncharacterized protein</fullName>
    </submittedName>
</protein>
<accession>A0A1S8S2C7</accession>
<evidence type="ECO:0000313" key="2">
    <source>
        <dbReference type="Proteomes" id="UP000190973"/>
    </source>
</evidence>
<name>A0A1S8S2C7_CLOBE</name>
<proteinExistence type="predicted"/>
<sequence length="67" mass="8007">MRVELMLISTEVESMFALYIPLKYILTRNKNYDSSKSENRKVMLQILYLVSRTFPLAFYISFFELSL</sequence>